<evidence type="ECO:0000256" key="2">
    <source>
        <dbReference type="ARBA" id="ARBA00009289"/>
    </source>
</evidence>
<comment type="caution">
    <text evidence="12">The sequence shown here is derived from an EMBL/GenBank/DDBJ whole genome shotgun (WGS) entry which is preliminary data.</text>
</comment>
<evidence type="ECO:0000256" key="7">
    <source>
        <dbReference type="ARBA" id="ARBA00023136"/>
    </source>
</evidence>
<keyword evidence="13" id="KW-1185">Reference proteome</keyword>
<evidence type="ECO:0000256" key="4">
    <source>
        <dbReference type="ARBA" id="ARBA00022824"/>
    </source>
</evidence>
<dbReference type="Proteomes" id="UP001316803">
    <property type="component" value="Unassembled WGS sequence"/>
</dbReference>
<keyword evidence="5" id="KW-0735">Signal-anchor</keyword>
<name>A0AAN8ELK7_9EURO</name>
<accession>A0AAN8ELK7</accession>
<feature type="transmembrane region" description="Helical" evidence="11">
    <location>
        <begin position="12"/>
        <end position="34"/>
    </location>
</feature>
<reference evidence="12 13" key="1">
    <citation type="submission" date="2022-12" db="EMBL/GenBank/DDBJ databases">
        <title>Genomic features and morphological characterization of a novel Knufia sp. strain isolated from spacecraft assembly facility.</title>
        <authorList>
            <person name="Teixeira M."/>
            <person name="Chander A.M."/>
            <person name="Stajich J.E."/>
            <person name="Venkateswaran K."/>
        </authorList>
    </citation>
    <scope>NUCLEOTIDE SEQUENCE [LARGE SCALE GENOMIC DNA]</scope>
    <source>
        <strain evidence="12 13">FJI-L2-BK-P2</strain>
    </source>
</reference>
<keyword evidence="7 9" id="KW-0472">Membrane</keyword>
<comment type="similarity">
    <text evidence="2 9">Belongs to the SPCS3 family.</text>
</comment>
<dbReference type="GO" id="GO:0006465">
    <property type="term" value="P:signal peptide processing"/>
    <property type="evidence" value="ECO:0007669"/>
    <property type="project" value="UniProtKB-UniRule"/>
</dbReference>
<evidence type="ECO:0000256" key="10">
    <source>
        <dbReference type="SAM" id="MobiDB-lite"/>
    </source>
</evidence>
<dbReference type="AlphaFoldDB" id="A0AAN8ELK7"/>
<feature type="region of interest" description="Disordered" evidence="10">
    <location>
        <begin position="237"/>
        <end position="263"/>
    </location>
</feature>
<dbReference type="EMBL" id="JAKLMC020000011">
    <property type="protein sequence ID" value="KAK5953637.1"/>
    <property type="molecule type" value="Genomic_DNA"/>
</dbReference>
<comment type="function">
    <text evidence="8">Essential component of the signal peptidase complex (SPC) which catalyzes the cleavage of N-terminal signal sequences from nascent proteins as they are translocated into the lumen of the endoplasmic reticulum. Essential for the SPC catalytic activity, possibly by stabilizing and positioning the active center of the complex close to the lumenal surface. Essential for viability.</text>
</comment>
<keyword evidence="6 11" id="KW-1133">Transmembrane helix</keyword>
<evidence type="ECO:0000256" key="9">
    <source>
        <dbReference type="PIRNR" id="PIRNR016089"/>
    </source>
</evidence>
<feature type="compositionally biased region" description="Basic and acidic residues" evidence="10">
    <location>
        <begin position="238"/>
        <end position="247"/>
    </location>
</feature>
<evidence type="ECO:0000256" key="1">
    <source>
        <dbReference type="ARBA" id="ARBA00004648"/>
    </source>
</evidence>
<dbReference type="PANTHER" id="PTHR12804">
    <property type="entry name" value="MICROSOMAL SIGNAL PEPTIDASE 23 KD SUBUNIT SPC22/23"/>
    <property type="match status" value="1"/>
</dbReference>
<dbReference type="PANTHER" id="PTHR12804:SF0">
    <property type="entry name" value="SIGNAL PEPTIDASE COMPLEX SUBUNIT 3"/>
    <property type="match status" value="1"/>
</dbReference>
<keyword evidence="3 11" id="KW-0812">Transmembrane</keyword>
<dbReference type="Pfam" id="PF04573">
    <property type="entry name" value="SPC22"/>
    <property type="match status" value="2"/>
</dbReference>
<evidence type="ECO:0000256" key="3">
    <source>
        <dbReference type="ARBA" id="ARBA00022692"/>
    </source>
</evidence>
<sequence length="263" mass="29115">MHSSLNRLQTTFGFFTSCAFALAGVIAFLSVIPFPAPTAQPTAKIAPRDIQVVKGRPHYYSNKKEEYAQIRFDLDADLSPLFTWNTKQLFVYVTANYPDTRGGAEQSETVIWDMIIPATATPWSWTNLKSTYFPDKKTLRASKNKSKKGADKDKSSTTALTKPGKINLKNQRPKYQITDPSGIMSEKSNVTLQVGWNVQPWVGALVWDKGYLGSRVGSWKAARNGRSKSFDLPALKGSKTDVVKEPDGPNTPRAGEGKPVIEI</sequence>
<dbReference type="InterPro" id="IPR007653">
    <property type="entry name" value="SPC3"/>
</dbReference>
<dbReference type="PIRSF" id="PIRSF016089">
    <property type="entry name" value="SPC22"/>
    <property type="match status" value="1"/>
</dbReference>
<evidence type="ECO:0000313" key="12">
    <source>
        <dbReference type="EMBL" id="KAK5953637.1"/>
    </source>
</evidence>
<comment type="subcellular location">
    <subcellularLocation>
        <location evidence="1">Endoplasmic reticulum membrane</location>
        <topology evidence="1">Single-pass type II membrane protein</topology>
    </subcellularLocation>
</comment>
<dbReference type="GO" id="GO:0045047">
    <property type="term" value="P:protein targeting to ER"/>
    <property type="evidence" value="ECO:0007669"/>
    <property type="project" value="TreeGrafter"/>
</dbReference>
<protein>
    <recommendedName>
        <fullName evidence="9">Signal peptidase subunit 3</fullName>
    </recommendedName>
</protein>
<dbReference type="GO" id="GO:0005787">
    <property type="term" value="C:signal peptidase complex"/>
    <property type="evidence" value="ECO:0007669"/>
    <property type="project" value="UniProtKB-UniRule"/>
</dbReference>
<evidence type="ECO:0000256" key="6">
    <source>
        <dbReference type="ARBA" id="ARBA00022989"/>
    </source>
</evidence>
<evidence type="ECO:0000256" key="11">
    <source>
        <dbReference type="SAM" id="Phobius"/>
    </source>
</evidence>
<organism evidence="12 13">
    <name type="scientific">Knufia fluminis</name>
    <dbReference type="NCBI Taxonomy" id="191047"/>
    <lineage>
        <taxon>Eukaryota</taxon>
        <taxon>Fungi</taxon>
        <taxon>Dikarya</taxon>
        <taxon>Ascomycota</taxon>
        <taxon>Pezizomycotina</taxon>
        <taxon>Eurotiomycetes</taxon>
        <taxon>Chaetothyriomycetidae</taxon>
        <taxon>Chaetothyriales</taxon>
        <taxon>Trichomeriaceae</taxon>
        <taxon>Knufia</taxon>
    </lineage>
</organism>
<evidence type="ECO:0000256" key="5">
    <source>
        <dbReference type="ARBA" id="ARBA00022968"/>
    </source>
</evidence>
<proteinExistence type="inferred from homology"/>
<keyword evidence="4 9" id="KW-0256">Endoplasmic reticulum</keyword>
<evidence type="ECO:0000313" key="13">
    <source>
        <dbReference type="Proteomes" id="UP001316803"/>
    </source>
</evidence>
<gene>
    <name evidence="12" type="ORF">OHC33_005581</name>
</gene>
<dbReference type="PROSITE" id="PS51257">
    <property type="entry name" value="PROKAR_LIPOPROTEIN"/>
    <property type="match status" value="1"/>
</dbReference>
<feature type="region of interest" description="Disordered" evidence="10">
    <location>
        <begin position="140"/>
        <end position="169"/>
    </location>
</feature>
<evidence type="ECO:0000256" key="8">
    <source>
        <dbReference type="ARBA" id="ARBA00045670"/>
    </source>
</evidence>